<comment type="subcellular location">
    <subcellularLocation>
        <location evidence="1">Cell membrane</location>
        <topology evidence="1">Multi-pass membrane protein</topology>
    </subcellularLocation>
</comment>
<protein>
    <recommendedName>
        <fullName evidence="11">AI-2E family transporter</fullName>
    </recommendedName>
</protein>
<dbReference type="PANTHER" id="PTHR21716:SF53">
    <property type="entry name" value="PERMEASE PERM-RELATED"/>
    <property type="match status" value="1"/>
</dbReference>
<evidence type="ECO:0000256" key="2">
    <source>
        <dbReference type="ARBA" id="ARBA00009773"/>
    </source>
</evidence>
<gene>
    <name evidence="9" type="ORF">N783_10275</name>
</gene>
<keyword evidence="3" id="KW-0813">Transport</keyword>
<organism evidence="9 10">
    <name type="scientific">Pontibacillus marinus BH030004 = DSM 16465</name>
    <dbReference type="NCBI Taxonomy" id="1385511"/>
    <lineage>
        <taxon>Bacteria</taxon>
        <taxon>Bacillati</taxon>
        <taxon>Bacillota</taxon>
        <taxon>Bacilli</taxon>
        <taxon>Bacillales</taxon>
        <taxon>Bacillaceae</taxon>
        <taxon>Pontibacillus</taxon>
    </lineage>
</organism>
<evidence type="ECO:0000256" key="5">
    <source>
        <dbReference type="ARBA" id="ARBA00022692"/>
    </source>
</evidence>
<evidence type="ECO:0000256" key="7">
    <source>
        <dbReference type="ARBA" id="ARBA00023136"/>
    </source>
</evidence>
<proteinExistence type="inferred from homology"/>
<evidence type="ECO:0000313" key="9">
    <source>
        <dbReference type="EMBL" id="KGX87098.1"/>
    </source>
</evidence>
<dbReference type="Proteomes" id="UP000030403">
    <property type="component" value="Unassembled WGS sequence"/>
</dbReference>
<keyword evidence="5 8" id="KW-0812">Transmembrane</keyword>
<keyword evidence="10" id="KW-1185">Reference proteome</keyword>
<dbReference type="STRING" id="1385511.GCA_000425225_03327"/>
<dbReference type="GO" id="GO:0055085">
    <property type="term" value="P:transmembrane transport"/>
    <property type="evidence" value="ECO:0007669"/>
    <property type="project" value="TreeGrafter"/>
</dbReference>
<feature type="transmembrane region" description="Helical" evidence="8">
    <location>
        <begin position="66"/>
        <end position="87"/>
    </location>
</feature>
<accession>A0A0A5G7E8</accession>
<dbReference type="PANTHER" id="PTHR21716">
    <property type="entry name" value="TRANSMEMBRANE PROTEIN"/>
    <property type="match status" value="1"/>
</dbReference>
<feature type="transmembrane region" description="Helical" evidence="8">
    <location>
        <begin position="36"/>
        <end position="54"/>
    </location>
</feature>
<evidence type="ECO:0000256" key="1">
    <source>
        <dbReference type="ARBA" id="ARBA00004651"/>
    </source>
</evidence>
<evidence type="ECO:0000256" key="3">
    <source>
        <dbReference type="ARBA" id="ARBA00022448"/>
    </source>
</evidence>
<feature type="transmembrane region" description="Helical" evidence="8">
    <location>
        <begin position="156"/>
        <end position="178"/>
    </location>
</feature>
<dbReference type="eggNOG" id="COG0628">
    <property type="taxonomic scope" value="Bacteria"/>
</dbReference>
<dbReference type="GO" id="GO:0005886">
    <property type="term" value="C:plasma membrane"/>
    <property type="evidence" value="ECO:0007669"/>
    <property type="project" value="UniProtKB-SubCell"/>
</dbReference>
<evidence type="ECO:0000256" key="8">
    <source>
        <dbReference type="SAM" id="Phobius"/>
    </source>
</evidence>
<reference evidence="9 10" key="1">
    <citation type="submission" date="2013-08" db="EMBL/GenBank/DDBJ databases">
        <authorList>
            <person name="Huang J."/>
            <person name="Wang G."/>
        </authorList>
    </citation>
    <scope>NUCLEOTIDE SEQUENCE [LARGE SCALE GENOMIC DNA]</scope>
    <source>
        <strain evidence="9 10">BH030004</strain>
    </source>
</reference>
<feature type="transmembrane region" description="Helical" evidence="8">
    <location>
        <begin position="242"/>
        <end position="271"/>
    </location>
</feature>
<evidence type="ECO:0000256" key="6">
    <source>
        <dbReference type="ARBA" id="ARBA00022989"/>
    </source>
</evidence>
<comment type="similarity">
    <text evidence="2">Belongs to the autoinducer-2 exporter (AI-2E) (TC 2.A.86) family.</text>
</comment>
<keyword evidence="7 8" id="KW-0472">Membrane</keyword>
<dbReference type="AlphaFoldDB" id="A0A0A5G7E8"/>
<feature type="transmembrane region" description="Helical" evidence="8">
    <location>
        <begin position="278"/>
        <end position="300"/>
    </location>
</feature>
<comment type="caution">
    <text evidence="9">The sequence shown here is derived from an EMBL/GenBank/DDBJ whole genome shotgun (WGS) entry which is preliminary data.</text>
</comment>
<name>A0A0A5G7E8_9BACI</name>
<keyword evidence="4" id="KW-1003">Cell membrane</keyword>
<keyword evidence="6 8" id="KW-1133">Transmembrane helix</keyword>
<dbReference type="EMBL" id="AVPF01000026">
    <property type="protein sequence ID" value="KGX87098.1"/>
    <property type="molecule type" value="Genomic_DNA"/>
</dbReference>
<evidence type="ECO:0000313" key="10">
    <source>
        <dbReference type="Proteomes" id="UP000030403"/>
    </source>
</evidence>
<dbReference type="Pfam" id="PF01594">
    <property type="entry name" value="AI-2E_transport"/>
    <property type="match status" value="1"/>
</dbReference>
<feature type="transmembrane region" description="Helical" evidence="8">
    <location>
        <begin position="312"/>
        <end position="338"/>
    </location>
</feature>
<dbReference type="OrthoDB" id="9793390at2"/>
<sequence>MWIKHPYFKFVTGAILFLILIYFLNLLNILAPFKTAISTLFFPILIAGFLYYILKPIVRLIRKIKFIPEEVAILSVFAAIAGLLFLAGRLFAQKISTQFSNITQKLPKQLKETANKAQETIDKHDMGMLSVNQLRQEASSYLSGITQNLGENISQIASALTGATTVLVVVPFVLFYFLKDDNRFIPFILNFIPKKHRDEGTKVFQDISVKLSGYIIGQITVAIVDGVLMYIGYAIIGLPYALLLAIFVTITAVVPFFGPILGVLPALVVALTQQPSMIIYVLITLVVVQQIEGNLVAPLVLGNKLNIHPLTIILLLLVAAALYKFIGMLIAIPLYAVVKVTVLDLYQFYKNHKKTA</sequence>
<dbReference type="InterPro" id="IPR002549">
    <property type="entry name" value="AI-2E-like"/>
</dbReference>
<evidence type="ECO:0000256" key="4">
    <source>
        <dbReference type="ARBA" id="ARBA00022475"/>
    </source>
</evidence>
<dbReference type="RefSeq" id="WP_027446933.1">
    <property type="nucleotide sequence ID" value="NZ_AULJ01000043.1"/>
</dbReference>
<evidence type="ECO:0008006" key="11">
    <source>
        <dbReference type="Google" id="ProtNLM"/>
    </source>
</evidence>
<feature type="transmembrane region" description="Helical" evidence="8">
    <location>
        <begin position="7"/>
        <end position="30"/>
    </location>
</feature>
<feature type="transmembrane region" description="Helical" evidence="8">
    <location>
        <begin position="211"/>
        <end position="236"/>
    </location>
</feature>